<dbReference type="InterPro" id="IPR013328">
    <property type="entry name" value="6PGD_dom2"/>
</dbReference>
<dbReference type="Pfam" id="PF02317">
    <property type="entry name" value="Octopine_DH"/>
    <property type="match status" value="1"/>
</dbReference>
<organism evidence="2 3">
    <name type="scientific">Candidatus Kerfeldbacteria bacterium RIFCSPHIGHO2_12_FULL_48_17</name>
    <dbReference type="NCBI Taxonomy" id="1798542"/>
    <lineage>
        <taxon>Bacteria</taxon>
        <taxon>Candidatus Kerfeldiibacteriota</taxon>
    </lineage>
</organism>
<reference evidence="2 3" key="1">
    <citation type="journal article" date="2016" name="Nat. Commun.">
        <title>Thousands of microbial genomes shed light on interconnected biogeochemical processes in an aquifer system.</title>
        <authorList>
            <person name="Anantharaman K."/>
            <person name="Brown C.T."/>
            <person name="Hug L.A."/>
            <person name="Sharon I."/>
            <person name="Castelle C.J."/>
            <person name="Probst A.J."/>
            <person name="Thomas B.C."/>
            <person name="Singh A."/>
            <person name="Wilkins M.J."/>
            <person name="Karaoz U."/>
            <person name="Brodie E.L."/>
            <person name="Williams K.H."/>
            <person name="Hubbard S.S."/>
            <person name="Banfield J.F."/>
        </authorList>
    </citation>
    <scope>NUCLEOTIDE SEQUENCE [LARGE SCALE GENOMIC DNA]</scope>
</reference>
<dbReference type="EMBL" id="MHKD01000039">
    <property type="protein sequence ID" value="OGY82058.1"/>
    <property type="molecule type" value="Genomic_DNA"/>
</dbReference>
<dbReference type="STRING" id="1798542.A3F54_01790"/>
<name>A0A1G2AYU4_9BACT</name>
<feature type="domain" description="Opine dehydrogenase" evidence="1">
    <location>
        <begin position="182"/>
        <end position="325"/>
    </location>
</feature>
<dbReference type="SUPFAM" id="SSF48179">
    <property type="entry name" value="6-phosphogluconate dehydrogenase C-terminal domain-like"/>
    <property type="match status" value="1"/>
</dbReference>
<dbReference type="Proteomes" id="UP000176952">
    <property type="component" value="Unassembled WGS sequence"/>
</dbReference>
<accession>A0A1G2AYU4</accession>
<dbReference type="Gene3D" id="1.10.1040.10">
    <property type="entry name" value="N-(1-d-carboxylethyl)-l-norvaline Dehydrogenase, domain 2"/>
    <property type="match status" value="1"/>
</dbReference>
<protein>
    <recommendedName>
        <fullName evidence="1">Opine dehydrogenase domain-containing protein</fullName>
    </recommendedName>
</protein>
<dbReference type="AlphaFoldDB" id="A0A1G2AYU4"/>
<dbReference type="InterPro" id="IPR003421">
    <property type="entry name" value="Opine_DH"/>
</dbReference>
<dbReference type="Gene3D" id="3.40.50.720">
    <property type="entry name" value="NAD(P)-binding Rossmann-like Domain"/>
    <property type="match status" value="1"/>
</dbReference>
<evidence type="ECO:0000313" key="3">
    <source>
        <dbReference type="Proteomes" id="UP000176952"/>
    </source>
</evidence>
<dbReference type="PANTHER" id="PTHR38015:SF1">
    <property type="entry name" value="OPINE DEHYDROGENASE DOMAIN-CONTAINING PROTEIN"/>
    <property type="match status" value="1"/>
</dbReference>
<evidence type="ECO:0000259" key="1">
    <source>
        <dbReference type="Pfam" id="PF02317"/>
    </source>
</evidence>
<proteinExistence type="predicted"/>
<dbReference type="PANTHER" id="PTHR38015">
    <property type="entry name" value="BLR6086 PROTEIN"/>
    <property type="match status" value="1"/>
</dbReference>
<dbReference type="InterPro" id="IPR051729">
    <property type="entry name" value="Opine/Lysopine_DH"/>
</dbReference>
<dbReference type="PRINTS" id="PR00420">
    <property type="entry name" value="RNGMNOXGNASE"/>
</dbReference>
<dbReference type="InterPro" id="IPR008927">
    <property type="entry name" value="6-PGluconate_DH-like_C_sf"/>
</dbReference>
<dbReference type="GO" id="GO:0016491">
    <property type="term" value="F:oxidoreductase activity"/>
    <property type="evidence" value="ECO:0007669"/>
    <property type="project" value="InterPro"/>
</dbReference>
<sequence length="347" mass="39006">MKILIIGTGPGGTSLAFDLLEQGVDASVTDMPVFQTNLDCLLKNDGVIEVFGIRPGKARLQVVHFEKIDDYDYWFVVTHAFAHLGISKILETSRKKCRGVIFMPGNLGSLFFHSCRTSHPDIALVETNTLPYGCRITSKNPWHILRSVWTQSVLFDSEIQKLPELIPLLRLIIPKLAVGASKISVALSNPNPLFHPTISLLNAARIENERGDFIFYKDGLSSGVMSVLREKNKERMNILRVIKEKGFSWEEFTGTILSHDDSGTLEEKHFLECGAFAKFLAPENFGHRYITEDVPFGTVLWEAIAQLYNIHTPTLSSEIDLLSAIAQQPFRQQSLHYLPLIKKQLSL</sequence>
<gene>
    <name evidence="2" type="ORF">A3F54_01790</name>
</gene>
<comment type="caution">
    <text evidence="2">The sequence shown here is derived from an EMBL/GenBank/DDBJ whole genome shotgun (WGS) entry which is preliminary data.</text>
</comment>
<evidence type="ECO:0000313" key="2">
    <source>
        <dbReference type="EMBL" id="OGY82058.1"/>
    </source>
</evidence>